<name>A0ABQ5YGC1_9NEIS</name>
<dbReference type="RefSeq" id="WP_284195864.1">
    <property type="nucleotide sequence ID" value="NZ_BSOG01000002.1"/>
</dbReference>
<dbReference type="InterPro" id="IPR037522">
    <property type="entry name" value="HD_GYP_dom"/>
</dbReference>
<dbReference type="CDD" id="cd00077">
    <property type="entry name" value="HDc"/>
    <property type="match status" value="1"/>
</dbReference>
<dbReference type="PANTHER" id="PTHR43155:SF2">
    <property type="entry name" value="CYCLIC DI-GMP PHOSPHODIESTERASE PA4108"/>
    <property type="match status" value="1"/>
</dbReference>
<evidence type="ECO:0000259" key="1">
    <source>
        <dbReference type="PROSITE" id="PS51832"/>
    </source>
</evidence>
<evidence type="ECO:0000313" key="3">
    <source>
        <dbReference type="Proteomes" id="UP001156706"/>
    </source>
</evidence>
<dbReference type="Gene3D" id="1.10.3210.10">
    <property type="entry name" value="Hypothetical protein af1432"/>
    <property type="match status" value="1"/>
</dbReference>
<dbReference type="SUPFAM" id="SSF109604">
    <property type="entry name" value="HD-domain/PDEase-like"/>
    <property type="match status" value="1"/>
</dbReference>
<dbReference type="PROSITE" id="PS51832">
    <property type="entry name" value="HD_GYP"/>
    <property type="match status" value="1"/>
</dbReference>
<accession>A0ABQ5YGC1</accession>
<dbReference type="EMBL" id="BSOG01000002">
    <property type="protein sequence ID" value="GLR12728.1"/>
    <property type="molecule type" value="Genomic_DNA"/>
</dbReference>
<keyword evidence="3" id="KW-1185">Reference proteome</keyword>
<protein>
    <submittedName>
        <fullName evidence="2">C-di-GMP phosphodiesterase</fullName>
    </submittedName>
</protein>
<dbReference type="InterPro" id="IPR003607">
    <property type="entry name" value="HD/PDEase_dom"/>
</dbReference>
<dbReference type="Pfam" id="PF13487">
    <property type="entry name" value="HD_5"/>
    <property type="match status" value="1"/>
</dbReference>
<reference evidence="3" key="1">
    <citation type="journal article" date="2019" name="Int. J. Syst. Evol. Microbiol.">
        <title>The Global Catalogue of Microorganisms (GCM) 10K type strain sequencing project: providing services to taxonomists for standard genome sequencing and annotation.</title>
        <authorList>
            <consortium name="The Broad Institute Genomics Platform"/>
            <consortium name="The Broad Institute Genome Sequencing Center for Infectious Disease"/>
            <person name="Wu L."/>
            <person name="Ma J."/>
        </authorList>
    </citation>
    <scope>NUCLEOTIDE SEQUENCE [LARGE SCALE GENOMIC DNA]</scope>
    <source>
        <strain evidence="3">NBRC 110044</strain>
    </source>
</reference>
<dbReference type="PANTHER" id="PTHR43155">
    <property type="entry name" value="CYCLIC DI-GMP PHOSPHODIESTERASE PA4108-RELATED"/>
    <property type="match status" value="1"/>
</dbReference>
<organism evidence="2 3">
    <name type="scientific">Chitinimonas prasina</name>
    <dbReference type="NCBI Taxonomy" id="1434937"/>
    <lineage>
        <taxon>Bacteria</taxon>
        <taxon>Pseudomonadati</taxon>
        <taxon>Pseudomonadota</taxon>
        <taxon>Betaproteobacteria</taxon>
        <taxon>Neisseriales</taxon>
        <taxon>Chitinibacteraceae</taxon>
        <taxon>Chitinimonas</taxon>
    </lineage>
</organism>
<evidence type="ECO:0000313" key="2">
    <source>
        <dbReference type="EMBL" id="GLR12728.1"/>
    </source>
</evidence>
<comment type="caution">
    <text evidence="2">The sequence shown here is derived from an EMBL/GenBank/DDBJ whole genome shotgun (WGS) entry which is preliminary data.</text>
</comment>
<feature type="domain" description="HD-GYP" evidence="1">
    <location>
        <begin position="102"/>
        <end position="298"/>
    </location>
</feature>
<proteinExistence type="predicted"/>
<gene>
    <name evidence="2" type="ORF">GCM10007907_15180</name>
</gene>
<sequence>MIQRRIRHGDISVGQPLQWNVYNDKGILLLAEGGHIQTQAQLDRLLELGIYIESTQTWHQPPESAMQQVLHAYYLLAVLLRQPQPPADFAEQVLNIARQIDSAWEQGAGVVMATVVLRHGGRYAVRHAVNTACVAAGVLRAMGPQAPERLPVLAAALTMNIGMLDLQDMLARQTEALTPSQQVRVSCHPLAGAERLRNAGVDDEVWLRAVAEHHEAIDGSGYPHHLQGKQISPAAQIVGLADLFCARVSERGYRRADSTKIVLRDVLIERGRHFDVTLAAYFIKALGVYPIGTLVRLANGEIGVVSGRTERVDAPWVHALLAVDGSAHSPPLRRDTHQPGLAIQDALSSMDVDIAIDMEAIWGSEARDFRLASQSLGRPEATNSSIDYSNYSI</sequence>
<dbReference type="Proteomes" id="UP001156706">
    <property type="component" value="Unassembled WGS sequence"/>
</dbReference>